<dbReference type="Pfam" id="PF09839">
    <property type="entry name" value="DUF2066"/>
    <property type="match status" value="1"/>
</dbReference>
<organism evidence="1 2">
    <name type="scientific">Sinorhizobium numidicum</name>
    <dbReference type="NCBI Taxonomy" id="680248"/>
    <lineage>
        <taxon>Bacteria</taxon>
        <taxon>Pseudomonadati</taxon>
        <taxon>Pseudomonadota</taxon>
        <taxon>Alphaproteobacteria</taxon>
        <taxon>Hyphomicrobiales</taxon>
        <taxon>Rhizobiaceae</taxon>
        <taxon>Sinorhizobium/Ensifer group</taxon>
        <taxon>Sinorhizobium</taxon>
    </lineage>
</organism>
<evidence type="ECO:0000313" key="2">
    <source>
        <dbReference type="Proteomes" id="UP001235547"/>
    </source>
</evidence>
<dbReference type="InterPro" id="IPR018642">
    <property type="entry name" value="DUF2066"/>
</dbReference>
<dbReference type="EMBL" id="CP120371">
    <property type="protein sequence ID" value="WEX85237.1"/>
    <property type="molecule type" value="Genomic_DNA"/>
</dbReference>
<accession>A0ABY8D4C4</accession>
<proteinExistence type="predicted"/>
<protein>
    <submittedName>
        <fullName evidence="1">DUF2066 domain-containing protein</fullName>
    </submittedName>
</protein>
<name>A0ABY8D4C4_9HYPH</name>
<gene>
    <name evidence="1" type="ORF">PYH38_005494</name>
</gene>
<dbReference type="Proteomes" id="UP001235547">
    <property type="component" value="Chromosome 1"/>
</dbReference>
<keyword evidence="2" id="KW-1185">Reference proteome</keyword>
<dbReference type="RefSeq" id="WP_280736149.1">
    <property type="nucleotide sequence ID" value="NZ_CP120368.1"/>
</dbReference>
<sequence>MLHTLGRKPWLAPRPRLAVFLAVKDQQRSFVLASDGQESPYMAQSLEAATVPLALAIKLPESAVVAAERLDAAALARAEPARLNALARMIGGEVPLAGTLAWSDAALGWIADWQLLAAGKTHRWQVSGVSFDDAFRNALRGAAQVLSGNGAPPDDSR</sequence>
<evidence type="ECO:0000313" key="1">
    <source>
        <dbReference type="EMBL" id="WEX85237.1"/>
    </source>
</evidence>
<reference evidence="1 2" key="1">
    <citation type="submission" date="2023-03" db="EMBL/GenBank/DDBJ databases">
        <authorList>
            <person name="Kaur S."/>
            <person name="Espinosa-Saiz D."/>
            <person name="Velazquez E."/>
            <person name="Menendez E."/>
            <person name="diCenzo G.C."/>
        </authorList>
    </citation>
    <scope>NUCLEOTIDE SEQUENCE [LARGE SCALE GENOMIC DNA]</scope>
    <source>
        <strain evidence="1 2">LMG 27395</strain>
    </source>
</reference>